<dbReference type="Pfam" id="PF01145">
    <property type="entry name" value="Band_7"/>
    <property type="match status" value="1"/>
</dbReference>
<evidence type="ECO:0000256" key="2">
    <source>
        <dbReference type="SAM" id="Phobius"/>
    </source>
</evidence>
<evidence type="ECO:0000259" key="3">
    <source>
        <dbReference type="Pfam" id="PF01145"/>
    </source>
</evidence>
<dbReference type="InterPro" id="IPR036013">
    <property type="entry name" value="Band_7/SPFH_dom_sf"/>
</dbReference>
<evidence type="ECO:0000313" key="5">
    <source>
        <dbReference type="Proteomes" id="UP000324326"/>
    </source>
</evidence>
<dbReference type="RefSeq" id="WP_148957842.1">
    <property type="nucleotide sequence ID" value="NZ_CM125431.1"/>
</dbReference>
<dbReference type="GO" id="GO:0016020">
    <property type="term" value="C:membrane"/>
    <property type="evidence" value="ECO:0007669"/>
    <property type="project" value="InterPro"/>
</dbReference>
<dbReference type="CDD" id="cd03401">
    <property type="entry name" value="SPFH_prohibitin"/>
    <property type="match status" value="1"/>
</dbReference>
<keyword evidence="1" id="KW-0175">Coiled coil</keyword>
<name>A0A5M8RTR3_9BACI</name>
<feature type="transmembrane region" description="Helical" evidence="2">
    <location>
        <begin position="12"/>
        <end position="35"/>
    </location>
</feature>
<dbReference type="AlphaFoldDB" id="A0A5M8RTR3"/>
<dbReference type="STRING" id="1925020.BTA30_07850"/>
<dbReference type="EMBL" id="QSND01000002">
    <property type="protein sequence ID" value="KAA6452015.1"/>
    <property type="molecule type" value="Genomic_DNA"/>
</dbReference>
<dbReference type="InterPro" id="IPR001107">
    <property type="entry name" value="Band_7"/>
</dbReference>
<comment type="caution">
    <text evidence="4">The sequence shown here is derived from an EMBL/GenBank/DDBJ whole genome shotgun (WGS) entry which is preliminary data.</text>
</comment>
<feature type="domain" description="Band 7" evidence="3">
    <location>
        <begin position="37"/>
        <end position="220"/>
    </location>
</feature>
<proteinExistence type="predicted"/>
<evidence type="ECO:0000313" key="4">
    <source>
        <dbReference type="EMBL" id="KAA6452015.1"/>
    </source>
</evidence>
<dbReference type="PANTHER" id="PTHR23222">
    <property type="entry name" value="PROHIBITIN"/>
    <property type="match status" value="1"/>
</dbReference>
<feature type="coiled-coil region" evidence="1">
    <location>
        <begin position="199"/>
        <end position="228"/>
    </location>
</feature>
<protein>
    <submittedName>
        <fullName evidence="4">Prohibitin family protein</fullName>
    </submittedName>
</protein>
<organism evidence="4 5">
    <name type="scientific">Bacillus swezeyi</name>
    <dbReference type="NCBI Taxonomy" id="1925020"/>
    <lineage>
        <taxon>Bacteria</taxon>
        <taxon>Bacillati</taxon>
        <taxon>Bacillota</taxon>
        <taxon>Bacilli</taxon>
        <taxon>Bacillales</taxon>
        <taxon>Bacillaceae</taxon>
        <taxon>Bacillus</taxon>
    </lineage>
</organism>
<dbReference type="Proteomes" id="UP000324326">
    <property type="component" value="Unassembled WGS sequence"/>
</dbReference>
<keyword evidence="2" id="KW-0472">Membrane</keyword>
<accession>A0A5M8RTR3</accession>
<dbReference type="SUPFAM" id="SSF117892">
    <property type="entry name" value="Band 7/SPFH domain"/>
    <property type="match status" value="1"/>
</dbReference>
<sequence length="277" mass="30771">MNEKQTKKNKNKALLGGIIVAAALIVAGFTASLFIEKIPNGYVGVVYSPNGGVKSETLDQGWHFVGLFDKVTKYPVRMQTVNNQDIQVATSDGKNISMDIAYNYVVQPDKVVELFNKFGAVDIESIENSYLKTRLWDAARKSISKYSVIDTYGQKSSDAAAEVQKTFADDMKRLGFVIDDLTLGVPKPDKATQEAIDARVKSSQELERTQTELKIAEAEAKKKKIEAEGIAEYNEIIKKSMSDEMIQYQWIQKWDGKMPKATGSNSLIQLPKDDAGK</sequence>
<dbReference type="PANTHER" id="PTHR23222:SF0">
    <property type="entry name" value="PROHIBITIN 1"/>
    <property type="match status" value="1"/>
</dbReference>
<gene>
    <name evidence="4" type="ORF">DX927_15060</name>
</gene>
<keyword evidence="2" id="KW-1133">Transmembrane helix</keyword>
<keyword evidence="2" id="KW-0812">Transmembrane</keyword>
<dbReference type="Gene3D" id="3.30.479.30">
    <property type="entry name" value="Band 7 domain"/>
    <property type="match status" value="1"/>
</dbReference>
<reference evidence="4 5" key="1">
    <citation type="submission" date="2018-08" db="EMBL/GenBank/DDBJ databases">
        <title>Bacillus phenotypic plasticity.</title>
        <authorList>
            <person name="Hurtado E."/>
        </authorList>
    </citation>
    <scope>NUCLEOTIDE SEQUENCE [LARGE SCALE GENOMIC DNA]</scope>
    <source>
        <strain evidence="4 5">427</strain>
    </source>
</reference>
<evidence type="ECO:0000256" key="1">
    <source>
        <dbReference type="SAM" id="Coils"/>
    </source>
</evidence>
<dbReference type="InterPro" id="IPR000163">
    <property type="entry name" value="Prohibitin"/>
</dbReference>